<feature type="transmembrane region" description="Helical" evidence="1">
    <location>
        <begin position="82"/>
        <end position="103"/>
    </location>
</feature>
<dbReference type="Proteomes" id="UP000736583">
    <property type="component" value="Unassembled WGS sequence"/>
</dbReference>
<feature type="transmembrane region" description="Helical" evidence="1">
    <location>
        <begin position="115"/>
        <end position="133"/>
    </location>
</feature>
<accession>A0ABS6F2A9</accession>
<feature type="transmembrane region" description="Helical" evidence="1">
    <location>
        <begin position="55"/>
        <end position="76"/>
    </location>
</feature>
<evidence type="ECO:0000313" key="3">
    <source>
        <dbReference type="Proteomes" id="UP000736583"/>
    </source>
</evidence>
<evidence type="ECO:0000256" key="1">
    <source>
        <dbReference type="SAM" id="Phobius"/>
    </source>
</evidence>
<comment type="caution">
    <text evidence="2">The sequence shown here is derived from an EMBL/GenBank/DDBJ whole genome shotgun (WGS) entry which is preliminary data.</text>
</comment>
<feature type="transmembrane region" description="Helical" evidence="1">
    <location>
        <begin position="5"/>
        <end position="24"/>
    </location>
</feature>
<dbReference type="RefSeq" id="WP_216456915.1">
    <property type="nucleotide sequence ID" value="NZ_JAHLQL010000002.1"/>
</dbReference>
<name>A0ABS6F2A9_9CLOT</name>
<feature type="transmembrane region" description="Helical" evidence="1">
    <location>
        <begin position="30"/>
        <end position="48"/>
    </location>
</feature>
<organism evidence="2 3">
    <name type="scientific">Clostridium simiarum</name>
    <dbReference type="NCBI Taxonomy" id="2841506"/>
    <lineage>
        <taxon>Bacteria</taxon>
        <taxon>Bacillati</taxon>
        <taxon>Bacillota</taxon>
        <taxon>Clostridia</taxon>
        <taxon>Eubacteriales</taxon>
        <taxon>Clostridiaceae</taxon>
        <taxon>Clostridium</taxon>
    </lineage>
</organism>
<proteinExistence type="predicted"/>
<keyword evidence="3" id="KW-1185">Reference proteome</keyword>
<evidence type="ECO:0000313" key="2">
    <source>
        <dbReference type="EMBL" id="MBU5592025.1"/>
    </source>
</evidence>
<protein>
    <recommendedName>
        <fullName evidence="4">DUF5668 domain-containing protein</fullName>
    </recommendedName>
</protein>
<dbReference type="EMBL" id="JAHLQL010000002">
    <property type="protein sequence ID" value="MBU5592025.1"/>
    <property type="molecule type" value="Genomic_DNA"/>
</dbReference>
<keyword evidence="1" id="KW-0812">Transmembrane</keyword>
<keyword evidence="1" id="KW-0472">Membrane</keyword>
<keyword evidence="1" id="KW-1133">Transmembrane helix</keyword>
<feature type="transmembrane region" description="Helical" evidence="1">
    <location>
        <begin position="145"/>
        <end position="162"/>
    </location>
</feature>
<sequence length="171" mass="20333">MKRNIFFAITILFTGILMLLRNMGIIRNNVSFFIVGLALLAIYILLGYYGKEKNILILIPSLILISLALWEFIISYYKLGNIGYDILLILFGFCFIIVYFVHIKKQNYQEFTRNYWPLFCALLIFILAIVYTFNFNNVFIMLRYLWPFILLSIGFFIFIGDYKEYKKSNKK</sequence>
<evidence type="ECO:0008006" key="4">
    <source>
        <dbReference type="Google" id="ProtNLM"/>
    </source>
</evidence>
<reference evidence="2 3" key="1">
    <citation type="submission" date="2021-06" db="EMBL/GenBank/DDBJ databases">
        <authorList>
            <person name="Sun Q."/>
            <person name="Li D."/>
        </authorList>
    </citation>
    <scope>NUCLEOTIDE SEQUENCE [LARGE SCALE GENOMIC DNA]</scope>
    <source>
        <strain evidence="2 3">MSJ-4</strain>
    </source>
</reference>
<gene>
    <name evidence="2" type="ORF">KQI89_09610</name>
</gene>